<dbReference type="Proteomes" id="UP000182409">
    <property type="component" value="Unassembled WGS sequence"/>
</dbReference>
<evidence type="ECO:0000256" key="10">
    <source>
        <dbReference type="SAM" id="MobiDB-lite"/>
    </source>
</evidence>
<dbReference type="AlphaFoldDB" id="A0A1H4ITX9"/>
<dbReference type="InterPro" id="IPR006260">
    <property type="entry name" value="TonB/TolA_C"/>
</dbReference>
<dbReference type="NCBIfam" id="TIGR01352">
    <property type="entry name" value="tonB_Cterm"/>
    <property type="match status" value="1"/>
</dbReference>
<dbReference type="PANTHER" id="PTHR33446">
    <property type="entry name" value="PROTEIN TONB-RELATED"/>
    <property type="match status" value="1"/>
</dbReference>
<keyword evidence="8 11" id="KW-1133">Transmembrane helix</keyword>
<comment type="similarity">
    <text evidence="2">Belongs to the TonB family.</text>
</comment>
<keyword evidence="4" id="KW-1003">Cell membrane</keyword>
<evidence type="ECO:0000256" key="9">
    <source>
        <dbReference type="ARBA" id="ARBA00023136"/>
    </source>
</evidence>
<dbReference type="Pfam" id="PF03544">
    <property type="entry name" value="TonB_C"/>
    <property type="match status" value="1"/>
</dbReference>
<evidence type="ECO:0000256" key="7">
    <source>
        <dbReference type="ARBA" id="ARBA00022927"/>
    </source>
</evidence>
<feature type="compositionally biased region" description="Pro residues" evidence="10">
    <location>
        <begin position="167"/>
        <end position="176"/>
    </location>
</feature>
<feature type="domain" description="TonB C-terminal" evidence="12">
    <location>
        <begin position="249"/>
        <end position="338"/>
    </location>
</feature>
<sequence length="338" mass="35612">MFPRDTTHVRTNEIEAMATITEEPSTKSRTADGPHLGQPEELQSNGPFASLVQNFRDAFFPEKLPPLVLESKPIAVVNPMDVKRDPKSTAVAIGVHALIFLLIFWISTRVIKVVTASKPVIKEITFDTPAPQPPVKVPALKAMGGGGGAHDIAPVTQGRLPKISPTPIVPPSNPPKIEPKLTVDPAINIQTNIKMTNNNMPNLGMPNAPNVGMNSLGNGSGGGLGSGRGNGLGPGSGGGTGGGTYQVGGDVSAPRLIYSTDPEFSEEARKAKFQGEVLVHLVVDATGRPTQIRVVRPVGMGLDEKAREAVAQWKFAPAKKGGVSVPVELNVAVNFQIF</sequence>
<evidence type="ECO:0000256" key="3">
    <source>
        <dbReference type="ARBA" id="ARBA00022448"/>
    </source>
</evidence>
<keyword evidence="9 11" id="KW-0472">Membrane</keyword>
<gene>
    <name evidence="13" type="ORF">SAMN05443244_0054</name>
</gene>
<name>A0A1H4ITX9_9BACT</name>
<evidence type="ECO:0000256" key="11">
    <source>
        <dbReference type="SAM" id="Phobius"/>
    </source>
</evidence>
<feature type="transmembrane region" description="Helical" evidence="11">
    <location>
        <begin position="89"/>
        <end position="107"/>
    </location>
</feature>
<keyword evidence="5" id="KW-0997">Cell inner membrane</keyword>
<evidence type="ECO:0000256" key="2">
    <source>
        <dbReference type="ARBA" id="ARBA00006555"/>
    </source>
</evidence>
<dbReference type="GO" id="GO:0015031">
    <property type="term" value="P:protein transport"/>
    <property type="evidence" value="ECO:0007669"/>
    <property type="project" value="UniProtKB-KW"/>
</dbReference>
<comment type="subcellular location">
    <subcellularLocation>
        <location evidence="1">Cell inner membrane</location>
        <topology evidence="1">Single-pass membrane protein</topology>
        <orientation evidence="1">Periplasmic side</orientation>
    </subcellularLocation>
</comment>
<feature type="region of interest" description="Disordered" evidence="10">
    <location>
        <begin position="216"/>
        <end position="246"/>
    </location>
</feature>
<dbReference type="InterPro" id="IPR037682">
    <property type="entry name" value="TonB_C"/>
</dbReference>
<evidence type="ECO:0000256" key="8">
    <source>
        <dbReference type="ARBA" id="ARBA00022989"/>
    </source>
</evidence>
<evidence type="ECO:0000256" key="4">
    <source>
        <dbReference type="ARBA" id="ARBA00022475"/>
    </source>
</evidence>
<proteinExistence type="inferred from homology"/>
<evidence type="ECO:0000259" key="12">
    <source>
        <dbReference type="PROSITE" id="PS52015"/>
    </source>
</evidence>
<feature type="region of interest" description="Disordered" evidence="10">
    <location>
        <begin position="157"/>
        <end position="180"/>
    </location>
</feature>
<keyword evidence="6 11" id="KW-0812">Transmembrane</keyword>
<protein>
    <submittedName>
        <fullName evidence="13">Protein TonB</fullName>
    </submittedName>
</protein>
<evidence type="ECO:0000256" key="6">
    <source>
        <dbReference type="ARBA" id="ARBA00022692"/>
    </source>
</evidence>
<evidence type="ECO:0000313" key="13">
    <source>
        <dbReference type="EMBL" id="SEB37285.1"/>
    </source>
</evidence>
<dbReference type="GO" id="GO:0005886">
    <property type="term" value="C:plasma membrane"/>
    <property type="evidence" value="ECO:0007669"/>
    <property type="project" value="UniProtKB-SubCell"/>
</dbReference>
<reference evidence="13 14" key="1">
    <citation type="submission" date="2016-10" db="EMBL/GenBank/DDBJ databases">
        <authorList>
            <person name="de Groot N.N."/>
        </authorList>
    </citation>
    <scope>NUCLEOTIDE SEQUENCE [LARGE SCALE GENOMIC DNA]</scope>
    <source>
        <strain evidence="13 14">AB35.6</strain>
    </source>
</reference>
<dbReference type="PROSITE" id="PS52015">
    <property type="entry name" value="TONB_CTD"/>
    <property type="match status" value="1"/>
</dbReference>
<evidence type="ECO:0000313" key="14">
    <source>
        <dbReference type="Proteomes" id="UP000182409"/>
    </source>
</evidence>
<organism evidence="13 14">
    <name type="scientific">Terriglobus roseus</name>
    <dbReference type="NCBI Taxonomy" id="392734"/>
    <lineage>
        <taxon>Bacteria</taxon>
        <taxon>Pseudomonadati</taxon>
        <taxon>Acidobacteriota</taxon>
        <taxon>Terriglobia</taxon>
        <taxon>Terriglobales</taxon>
        <taxon>Acidobacteriaceae</taxon>
        <taxon>Terriglobus</taxon>
    </lineage>
</organism>
<keyword evidence="7" id="KW-0653">Protein transport</keyword>
<dbReference type="InterPro" id="IPR051045">
    <property type="entry name" value="TonB-dependent_transducer"/>
</dbReference>
<dbReference type="EMBL" id="FNSD01000001">
    <property type="protein sequence ID" value="SEB37285.1"/>
    <property type="molecule type" value="Genomic_DNA"/>
</dbReference>
<feature type="compositionally biased region" description="Gly residues" evidence="10">
    <location>
        <begin position="218"/>
        <end position="246"/>
    </location>
</feature>
<keyword evidence="3" id="KW-0813">Transport</keyword>
<dbReference type="GO" id="GO:0055085">
    <property type="term" value="P:transmembrane transport"/>
    <property type="evidence" value="ECO:0007669"/>
    <property type="project" value="InterPro"/>
</dbReference>
<dbReference type="SUPFAM" id="SSF74653">
    <property type="entry name" value="TolA/TonB C-terminal domain"/>
    <property type="match status" value="1"/>
</dbReference>
<accession>A0A1H4ITX9</accession>
<evidence type="ECO:0000256" key="1">
    <source>
        <dbReference type="ARBA" id="ARBA00004383"/>
    </source>
</evidence>
<evidence type="ECO:0000256" key="5">
    <source>
        <dbReference type="ARBA" id="ARBA00022519"/>
    </source>
</evidence>
<dbReference type="Gene3D" id="3.30.1150.10">
    <property type="match status" value="1"/>
</dbReference>
<feature type="region of interest" description="Disordered" evidence="10">
    <location>
        <begin position="20"/>
        <end position="42"/>
    </location>
</feature>